<dbReference type="KEGG" id="vga:BSQ33_14705"/>
<name>A0A1Z2SI07_VIBGA</name>
<feature type="transmembrane region" description="Helical" evidence="1">
    <location>
        <begin position="61"/>
        <end position="81"/>
    </location>
</feature>
<keyword evidence="1" id="KW-0812">Transmembrane</keyword>
<protein>
    <submittedName>
        <fullName evidence="2">Uncharacterized protein</fullName>
    </submittedName>
</protein>
<accession>A0A1Z2SI07</accession>
<reference evidence="2 3" key="1">
    <citation type="submission" date="2016-12" db="EMBL/GenBank/DDBJ databases">
        <authorList>
            <person name="Song W.-J."/>
            <person name="Kurnit D.M."/>
        </authorList>
    </citation>
    <scope>NUCLEOTIDE SEQUENCE [LARGE SCALE GENOMIC DNA]</scope>
    <source>
        <strain evidence="2 3">ATCC 43942</strain>
    </source>
</reference>
<gene>
    <name evidence="2" type="ORF">BSQ33_14705</name>
</gene>
<keyword evidence="1" id="KW-0472">Membrane</keyword>
<organism evidence="2 3">
    <name type="scientific">Vibrio gazogenes</name>
    <dbReference type="NCBI Taxonomy" id="687"/>
    <lineage>
        <taxon>Bacteria</taxon>
        <taxon>Pseudomonadati</taxon>
        <taxon>Pseudomonadota</taxon>
        <taxon>Gammaproteobacteria</taxon>
        <taxon>Vibrionales</taxon>
        <taxon>Vibrionaceae</taxon>
        <taxon>Vibrio</taxon>
    </lineage>
</organism>
<evidence type="ECO:0000313" key="2">
    <source>
        <dbReference type="EMBL" id="ASA56819.1"/>
    </source>
</evidence>
<dbReference type="EMBL" id="CP018835">
    <property type="protein sequence ID" value="ASA56819.1"/>
    <property type="molecule type" value="Genomic_DNA"/>
</dbReference>
<sequence length="90" mass="10197">MFVCNRLERFVSLAKFLYLLIPSLTDCNAKILAPKTIDSKISTTANPEPIFKPSLKSLNIFFTYSSVLIIIFDVILAMKYVPESDKMQCS</sequence>
<dbReference type="Proteomes" id="UP000196708">
    <property type="component" value="Chromosome 1"/>
</dbReference>
<keyword evidence="1" id="KW-1133">Transmembrane helix</keyword>
<dbReference type="AlphaFoldDB" id="A0A1Z2SI07"/>
<evidence type="ECO:0000313" key="3">
    <source>
        <dbReference type="Proteomes" id="UP000196708"/>
    </source>
</evidence>
<proteinExistence type="predicted"/>
<evidence type="ECO:0000256" key="1">
    <source>
        <dbReference type="SAM" id="Phobius"/>
    </source>
</evidence>